<gene>
    <name evidence="2" type="ORF">SS50377_12712</name>
    <name evidence="3" type="ORF">SS50377_23331</name>
</gene>
<dbReference type="InterPro" id="IPR001680">
    <property type="entry name" value="WD40_rpt"/>
</dbReference>
<keyword evidence="1" id="KW-0853">WD repeat</keyword>
<dbReference type="SMART" id="SM00320">
    <property type="entry name" value="WD40"/>
    <property type="match status" value="5"/>
</dbReference>
<dbReference type="SUPFAM" id="SSF50998">
    <property type="entry name" value="Quinoprotein alcohol dehydrogenase-like"/>
    <property type="match status" value="1"/>
</dbReference>
<proteinExistence type="predicted"/>
<dbReference type="Gene3D" id="2.130.10.10">
    <property type="entry name" value="YVTN repeat-like/Quinoprotein amine dehydrogenase"/>
    <property type="match status" value="3"/>
</dbReference>
<dbReference type="EMBL" id="AUWU02000003">
    <property type="protein sequence ID" value="KAH0575691.1"/>
    <property type="molecule type" value="Genomic_DNA"/>
</dbReference>
<dbReference type="OrthoDB" id="4869960at2759"/>
<dbReference type="VEuPathDB" id="GiardiaDB:SS50377_23331"/>
<reference evidence="3" key="2">
    <citation type="submission" date="2020-12" db="EMBL/GenBank/DDBJ databases">
        <title>New Spironucleus salmonicida genome in near-complete chromosomes.</title>
        <authorList>
            <person name="Xu F."/>
            <person name="Kurt Z."/>
            <person name="Jimenez-Gonzalez A."/>
            <person name="Astvaldsson A."/>
            <person name="Andersson J.O."/>
            <person name="Svard S.G."/>
        </authorList>
    </citation>
    <scope>NUCLEOTIDE SEQUENCE</scope>
    <source>
        <strain evidence="3">ATCC 50377</strain>
    </source>
</reference>
<evidence type="ECO:0000256" key="1">
    <source>
        <dbReference type="PROSITE-ProRule" id="PRU00221"/>
    </source>
</evidence>
<feature type="repeat" description="WD" evidence="1">
    <location>
        <begin position="363"/>
        <end position="399"/>
    </location>
</feature>
<dbReference type="EMBL" id="KI546046">
    <property type="protein sequence ID" value="EST47202.1"/>
    <property type="molecule type" value="Genomic_DNA"/>
</dbReference>
<dbReference type="PANTHER" id="PTHR44464">
    <property type="entry name" value="WD REPEAT-CONTAINING PROTEIN 17"/>
    <property type="match status" value="1"/>
</dbReference>
<organism evidence="2">
    <name type="scientific">Spironucleus salmonicida</name>
    <dbReference type="NCBI Taxonomy" id="348837"/>
    <lineage>
        <taxon>Eukaryota</taxon>
        <taxon>Metamonada</taxon>
        <taxon>Diplomonadida</taxon>
        <taxon>Hexamitidae</taxon>
        <taxon>Hexamitinae</taxon>
        <taxon>Spironucleus</taxon>
    </lineage>
</organism>
<dbReference type="Pfam" id="PF00400">
    <property type="entry name" value="WD40"/>
    <property type="match status" value="1"/>
</dbReference>
<evidence type="ECO:0000313" key="3">
    <source>
        <dbReference type="EMBL" id="KAH0575691.1"/>
    </source>
</evidence>
<dbReference type="SUPFAM" id="SSF82171">
    <property type="entry name" value="DPP6 N-terminal domain-like"/>
    <property type="match status" value="1"/>
</dbReference>
<keyword evidence="4" id="KW-1185">Reference proteome</keyword>
<reference evidence="2 3" key="1">
    <citation type="journal article" date="2014" name="PLoS Genet.">
        <title>The Genome of Spironucleus salmonicida Highlights a Fish Pathogen Adapted to Fluctuating Environments.</title>
        <authorList>
            <person name="Xu F."/>
            <person name="Jerlstrom-Hultqvist J."/>
            <person name="Einarsson E."/>
            <person name="Astvaldsson A."/>
            <person name="Svard S.G."/>
            <person name="Andersson J.O."/>
        </authorList>
    </citation>
    <scope>NUCLEOTIDE SEQUENCE</scope>
    <source>
        <strain evidence="3">ATCC 50377</strain>
    </source>
</reference>
<dbReference type="InterPro" id="IPR011047">
    <property type="entry name" value="Quinoprotein_ADH-like_sf"/>
</dbReference>
<evidence type="ECO:0000313" key="2">
    <source>
        <dbReference type="EMBL" id="EST47202.1"/>
    </source>
</evidence>
<name>V6LRD0_9EUKA</name>
<dbReference type="InterPro" id="IPR015943">
    <property type="entry name" value="WD40/YVTN_repeat-like_dom_sf"/>
</dbReference>
<protein>
    <submittedName>
        <fullName evidence="3">WD40 repeat protein</fullName>
    </submittedName>
</protein>
<dbReference type="PROSITE" id="PS50082">
    <property type="entry name" value="WD_REPEATS_2"/>
    <property type="match status" value="1"/>
</dbReference>
<sequence length="1428" mass="163821">MQLTEIATIPPGAQLWSPSVMTTTQKFFIYASTHSIYIYQRSPIIIFVRAISLNNAIICAMTANEKHIVAAGNDKKVYFYDIQTFEPIREVLLARSDPPISIQFHHHIQDTVLLIYQGYPYSGIDGEMRSINVVSGQSITLINNLDKPTQMICSPHRAEVSISFEDGQIKQFGLSKEGNIVYERVLLKSDLQIIDQQKVSQSISNDQTPSSKQIIDIVNDFRKALREENYIIACTGISYDPKSSDYFLACWSFGIHVLFSSLTGQALQMYQPQTTGITSINYSQTISGRFYTTDGTTGVYREWNVSQNRQINEYRVSGTILFRTHVGGYQNAHGFSDALHFVDQEGRVTVIEPHNQKILYETKQNHSEAVLSIDIDPLDSQIFCTSSYDGTTRQWSLENFNYKGDIGRQQSIVCTSVTYKNSSITQKIVQDKRKLFQFSKMESGIQSIYIGNVIVSAYKNGLIVAFDKITGRPIINIFTPDTQYKSTLQDGIVDFITDQEVSLVQQKKFIQYFKIKCMAYADSYLYTGWRDSSIRIMKIQILESDKHGIIITSNFVASISIAKLLRVAIDANLQITHLQAVDNLLYVYTSKSMFLVFDISQFKDQCSNLKSMNDKEESQLIKQTYATFSKQKYFIGNMSSKFDEGQIISHSKSIYDVSFSDRQFNQCLVVEPSKLELQFMETYDQSKPDKIIHLVDDQGYYTTLVQLGKSVQDIIFKIASVYQEKLKSQQSQFRQQFGLTCVKKINDLNVVIGGSDGVLSIINWSQRQDQKMVAFLKSTKSDITTCHVTQNNILIGCFDGSIKIINYHMAGIDSQVYLNTVQSVLLEKRDYLQQELISCKQYFGDIYQIDNLIDILQNKMNICAPFSPLSSKQLYSRGKLVLFTLLYQFCQQCGIKLEDHLDILALEVTEIIASNTTEKYSLYNECQKLLKNKYNIYNQGQLDSSQPIKQRLQSIFKYILQLSLSFQCHTLLSDLFWELGLYQESLLTAQFVNTEYWQEKATKLTIQRMSSTYQHQMNPIGDRYQFQAQISASFFKQLKAIKEAQESCSLEQVNNIINSFLKTGRFGSAKILLSTIIFLSDIERLYLSQIISFAIVNYFCSLSSPIFGIYELIQEKMYKQAIQTLILSGEYQLFLFIAPFLRLIDEFNPLVQTVLVDQLIKFTDFNLINIPQNANQVDRQFICQDINLNEIMNYFTLSFDLMQAQNGFVALQQQTLELQNIIDISHYIRYSICLELLNKDIPNLQENITLEEIVLSPELKEKLIKRFNQRQDLPFCKQTFKLINTILLKFEITSDNAMKSCLQLQWICKHLSLLNNREIAVTKSPAFAKYLIIGALCSLKIGQFKSFRSMVASANRAIKKLNLQNESILDIINQDLSKFYDDMIAKLDDSTIQIIFNGRSIFENAEKPCYSLFCPMDRGMNWSIGIFN</sequence>
<accession>V6LRD0</accession>
<dbReference type="PANTHER" id="PTHR44464:SF1">
    <property type="entry name" value="WD REPEAT-CONTAINING PROTEIN 17"/>
    <property type="match status" value="1"/>
</dbReference>
<evidence type="ECO:0000313" key="4">
    <source>
        <dbReference type="Proteomes" id="UP000018208"/>
    </source>
</evidence>
<dbReference type="Proteomes" id="UP000018208">
    <property type="component" value="Unassembled WGS sequence"/>
</dbReference>